<name>A0ABV4EIN9_BREEP</name>
<organism evidence="2 3">
    <name type="scientific">Brevibacterium epidermidis</name>
    <dbReference type="NCBI Taxonomy" id="1698"/>
    <lineage>
        <taxon>Bacteria</taxon>
        <taxon>Bacillati</taxon>
        <taxon>Actinomycetota</taxon>
        <taxon>Actinomycetes</taxon>
        <taxon>Micrococcales</taxon>
        <taxon>Brevibacteriaceae</taxon>
        <taxon>Brevibacterium</taxon>
    </lineage>
</organism>
<keyword evidence="1" id="KW-0812">Transmembrane</keyword>
<comment type="caution">
    <text evidence="2">The sequence shown here is derived from an EMBL/GenBank/DDBJ whole genome shotgun (WGS) entry which is preliminary data.</text>
</comment>
<proteinExistence type="predicted"/>
<accession>A0ABV4EIN9</accession>
<keyword evidence="1" id="KW-1133">Transmembrane helix</keyword>
<evidence type="ECO:0000313" key="3">
    <source>
        <dbReference type="Proteomes" id="UP001565435"/>
    </source>
</evidence>
<protein>
    <submittedName>
        <fullName evidence="2">Uncharacterized BrkB/YihY/UPF0761 family membrane protein</fullName>
    </submittedName>
</protein>
<dbReference type="EMBL" id="JBGBYS010000006">
    <property type="protein sequence ID" value="MEY9258393.1"/>
    <property type="molecule type" value="Genomic_DNA"/>
</dbReference>
<evidence type="ECO:0000313" key="2">
    <source>
        <dbReference type="EMBL" id="MEY9258393.1"/>
    </source>
</evidence>
<keyword evidence="1" id="KW-0472">Membrane</keyword>
<evidence type="ECO:0000256" key="1">
    <source>
        <dbReference type="SAM" id="Phobius"/>
    </source>
</evidence>
<gene>
    <name evidence="2" type="ORF">ABH903_001414</name>
</gene>
<reference evidence="2 3" key="1">
    <citation type="submission" date="2024-07" db="EMBL/GenBank/DDBJ databases">
        <title>Mealworm larvae gut microbial communities from Newark, Delaware, USA.</title>
        <authorList>
            <person name="Blenner M."/>
        </authorList>
    </citation>
    <scope>NUCLEOTIDE SEQUENCE [LARGE SCALE GENOMIC DNA]</scope>
    <source>
        <strain evidence="2 3">UD i117</strain>
    </source>
</reference>
<dbReference type="RefSeq" id="WP_370035611.1">
    <property type="nucleotide sequence ID" value="NZ_JBGBYS010000006.1"/>
</dbReference>
<keyword evidence="3" id="KW-1185">Reference proteome</keyword>
<feature type="transmembrane region" description="Helical" evidence="1">
    <location>
        <begin position="21"/>
        <end position="45"/>
    </location>
</feature>
<sequence length="46" mass="4831">MRIVKGALRRLLDDECLDRAAGLSFYALLSAAPAILAMVSLLGVVG</sequence>
<dbReference type="Proteomes" id="UP001565435">
    <property type="component" value="Unassembled WGS sequence"/>
</dbReference>